<accession>A0ABY1VNS1</accession>
<feature type="transmembrane region" description="Helical" evidence="1">
    <location>
        <begin position="24"/>
        <end position="45"/>
    </location>
</feature>
<evidence type="ECO:0000313" key="3">
    <source>
        <dbReference type="Proteomes" id="UP000250006"/>
    </source>
</evidence>
<organism evidence="2 3">
    <name type="scientific">Actinomyces bovis</name>
    <dbReference type="NCBI Taxonomy" id="1658"/>
    <lineage>
        <taxon>Bacteria</taxon>
        <taxon>Bacillati</taxon>
        <taxon>Actinomycetota</taxon>
        <taxon>Actinomycetes</taxon>
        <taxon>Actinomycetales</taxon>
        <taxon>Actinomycetaceae</taxon>
        <taxon>Actinomyces</taxon>
    </lineage>
</organism>
<evidence type="ECO:0008006" key="4">
    <source>
        <dbReference type="Google" id="ProtNLM"/>
    </source>
</evidence>
<keyword evidence="1" id="KW-1133">Transmembrane helix</keyword>
<name>A0ABY1VNS1_9ACTO</name>
<proteinExistence type="predicted"/>
<dbReference type="Proteomes" id="UP000250006">
    <property type="component" value="Unassembled WGS sequence"/>
</dbReference>
<dbReference type="EMBL" id="UAPQ01000008">
    <property type="protein sequence ID" value="SPT53761.1"/>
    <property type="molecule type" value="Genomic_DNA"/>
</dbReference>
<evidence type="ECO:0000313" key="2">
    <source>
        <dbReference type="EMBL" id="SPT53761.1"/>
    </source>
</evidence>
<protein>
    <recommendedName>
        <fullName evidence="4">Polysaccharide biosynthesis protein C-terminal domain-containing protein</fullName>
    </recommendedName>
</protein>
<reference evidence="2 3" key="1">
    <citation type="submission" date="2018-06" db="EMBL/GenBank/DDBJ databases">
        <authorList>
            <consortium name="Pathogen Informatics"/>
            <person name="Doyle S."/>
        </authorList>
    </citation>
    <scope>NUCLEOTIDE SEQUENCE [LARGE SCALE GENOMIC DNA]</scope>
    <source>
        <strain evidence="2 3">NCTC11535</strain>
    </source>
</reference>
<sequence>MWGACVVGAFGVRTLAPGPHGGSLLMPVVVVVWALALQVVACVVASRYWPWAAKESVRFAAAAAAGFAVGVALLGLVSGTGVLPWPGAAACAVVALAAQCGLRWFWLRRARARWVRDVWG</sequence>
<keyword evidence="1" id="KW-0812">Transmembrane</keyword>
<feature type="transmembrane region" description="Helical" evidence="1">
    <location>
        <begin position="57"/>
        <end position="77"/>
    </location>
</feature>
<evidence type="ECO:0000256" key="1">
    <source>
        <dbReference type="SAM" id="Phobius"/>
    </source>
</evidence>
<feature type="transmembrane region" description="Helical" evidence="1">
    <location>
        <begin position="83"/>
        <end position="106"/>
    </location>
</feature>
<keyword evidence="3" id="KW-1185">Reference proteome</keyword>
<gene>
    <name evidence="2" type="ORF">NCTC11535_01442</name>
</gene>
<comment type="caution">
    <text evidence="2">The sequence shown here is derived from an EMBL/GenBank/DDBJ whole genome shotgun (WGS) entry which is preliminary data.</text>
</comment>
<keyword evidence="1" id="KW-0472">Membrane</keyword>